<feature type="signal peptide" evidence="1">
    <location>
        <begin position="1"/>
        <end position="33"/>
    </location>
</feature>
<dbReference type="SMART" id="SM00972">
    <property type="entry name" value="SCPU"/>
    <property type="match status" value="2"/>
</dbReference>
<dbReference type="PANTHER" id="PTHR37089">
    <property type="entry name" value="PROTEIN U-RELATED"/>
    <property type="match status" value="1"/>
</dbReference>
<keyword evidence="4" id="KW-1185">Reference proteome</keyword>
<dbReference type="EMBL" id="JAJITC010000003">
    <property type="protein sequence ID" value="MCC8401573.1"/>
    <property type="molecule type" value="Genomic_DNA"/>
</dbReference>
<dbReference type="InterPro" id="IPR007893">
    <property type="entry name" value="Spore_coat_U/FanG"/>
</dbReference>
<evidence type="ECO:0000313" key="4">
    <source>
        <dbReference type="Proteomes" id="UP001430614"/>
    </source>
</evidence>
<sequence length="334" mass="35542">MPIARASPRNPAALMFWLAVFVALALHVQPAHAQSSDSCFVNGAFGMDFGTVTSSGRPATSQLNITCEPDFSGGQTFHYQVCIYLNPGQWSGGQPTRRMSNYNNAYLNYDLFSDPVHTQHIGAPGSTPVYQVQIVAAPATPQTVNIPIYGWVYPGQAVPAAIPFSEQGITGLLRFRYSTASFASSADCTTGGIGGGISMFNSSGVLATFEYGCWVAATDIDFGAVPPPLSQLRETGNIRVECPPGTTWSVGLDNGLNFDGSMRRMAGTGGFVRYQLYQDSSATQVWGNDDASMVQGTTDTAGNTVSLTVYGLVPAQPDLAVGDYVDTIVVTLYY</sequence>
<evidence type="ECO:0000256" key="1">
    <source>
        <dbReference type="SAM" id="SignalP"/>
    </source>
</evidence>
<dbReference type="PANTHER" id="PTHR37089:SF3">
    <property type="entry name" value="EXPORTED PROTEIN"/>
    <property type="match status" value="1"/>
</dbReference>
<proteinExistence type="predicted"/>
<feature type="domain" description="Spore coat protein U/FanG" evidence="2">
    <location>
        <begin position="204"/>
        <end position="331"/>
    </location>
</feature>
<organism evidence="3 4">
    <name type="scientific">Paraburkholderia translucens</name>
    <dbReference type="NCBI Taxonomy" id="2886945"/>
    <lineage>
        <taxon>Bacteria</taxon>
        <taxon>Pseudomonadati</taxon>
        <taxon>Pseudomonadota</taxon>
        <taxon>Betaproteobacteria</taxon>
        <taxon>Burkholderiales</taxon>
        <taxon>Burkholderiaceae</taxon>
        <taxon>Paraburkholderia</taxon>
    </lineage>
</organism>
<feature type="chain" id="PRO_5045955097" evidence="1">
    <location>
        <begin position="34"/>
        <end position="334"/>
    </location>
</feature>
<dbReference type="InterPro" id="IPR053167">
    <property type="entry name" value="Spore_coat_component"/>
</dbReference>
<comment type="caution">
    <text evidence="3">The sequence shown here is derived from an EMBL/GenBank/DDBJ whole genome shotgun (WGS) entry which is preliminary data.</text>
</comment>
<protein>
    <submittedName>
        <fullName evidence="3">Spore coat U domain-containing protein</fullName>
    </submittedName>
</protein>
<dbReference type="Proteomes" id="UP001430614">
    <property type="component" value="Unassembled WGS sequence"/>
</dbReference>
<evidence type="ECO:0000313" key="3">
    <source>
        <dbReference type="EMBL" id="MCC8401573.1"/>
    </source>
</evidence>
<evidence type="ECO:0000259" key="2">
    <source>
        <dbReference type="Pfam" id="PF05229"/>
    </source>
</evidence>
<gene>
    <name evidence="3" type="ORF">LJ655_06620</name>
</gene>
<keyword evidence="1" id="KW-0732">Signal</keyword>
<accession>A0ABS8KAU5</accession>
<name>A0ABS8KAU5_9BURK</name>
<reference evidence="3 4" key="1">
    <citation type="submission" date="2021-11" db="EMBL/GenBank/DDBJ databases">
        <authorList>
            <person name="Oh E.-T."/>
            <person name="Kim S.-B."/>
        </authorList>
    </citation>
    <scope>NUCLEOTIDE SEQUENCE [LARGE SCALE GENOMIC DNA]</scope>
    <source>
        <strain evidence="3 4">MMS20-SJTN17</strain>
    </source>
</reference>
<dbReference type="RefSeq" id="WP_230560465.1">
    <property type="nucleotide sequence ID" value="NZ_JAJITC010000003.1"/>
</dbReference>
<dbReference type="Pfam" id="PF05229">
    <property type="entry name" value="SCPU"/>
    <property type="match status" value="2"/>
</dbReference>
<feature type="domain" description="Spore coat protein U/FanG" evidence="2">
    <location>
        <begin position="32"/>
        <end position="161"/>
    </location>
</feature>